<dbReference type="Proteomes" id="UP000235023">
    <property type="component" value="Unassembled WGS sequence"/>
</dbReference>
<reference evidence="2" key="1">
    <citation type="submission" date="2017-12" db="EMBL/GenBank/DDBJ databases">
        <authorList>
            <consortium name="DOE Joint Genome Institute"/>
            <person name="Mondo S.J."/>
            <person name="Kjaerbolling I."/>
            <person name="Vesth T.C."/>
            <person name="Frisvad J.C."/>
            <person name="Nybo J.L."/>
            <person name="Theobald S."/>
            <person name="Kuo A."/>
            <person name="Bowyer P."/>
            <person name="Matsuda Y."/>
            <person name="Lyhne E.K."/>
            <person name="Kogle M.E."/>
            <person name="Clum A."/>
            <person name="Lipzen A."/>
            <person name="Salamov A."/>
            <person name="Ngan C.Y."/>
            <person name="Daum C."/>
            <person name="Chiniquy J."/>
            <person name="Barry K."/>
            <person name="LaButti K."/>
            <person name="Haridas S."/>
            <person name="Simmons B.A."/>
            <person name="Magnuson J.K."/>
            <person name="Mortensen U.H."/>
            <person name="Larsen T.O."/>
            <person name="Grigoriev I.V."/>
            <person name="Baker S.E."/>
            <person name="Andersen M.R."/>
            <person name="Nordberg H.P."/>
            <person name="Cantor M.N."/>
            <person name="Hua S.X."/>
        </authorList>
    </citation>
    <scope>NUCLEOTIDE SEQUENCE [LARGE SCALE GENOMIC DNA]</scope>
    <source>
        <strain evidence="2">IBT 19404</strain>
    </source>
</reference>
<gene>
    <name evidence="1" type="ORF">BDW42DRAFT_18449</name>
</gene>
<name>A0A2J5I527_9EURO</name>
<dbReference type="OrthoDB" id="5418574at2759"/>
<keyword evidence="2" id="KW-1185">Reference proteome</keyword>
<organism evidence="1 2">
    <name type="scientific">Aspergillus taichungensis</name>
    <dbReference type="NCBI Taxonomy" id="482145"/>
    <lineage>
        <taxon>Eukaryota</taxon>
        <taxon>Fungi</taxon>
        <taxon>Dikarya</taxon>
        <taxon>Ascomycota</taxon>
        <taxon>Pezizomycotina</taxon>
        <taxon>Eurotiomycetes</taxon>
        <taxon>Eurotiomycetidae</taxon>
        <taxon>Eurotiales</taxon>
        <taxon>Aspergillaceae</taxon>
        <taxon>Aspergillus</taxon>
        <taxon>Aspergillus subgen. Circumdati</taxon>
    </lineage>
</organism>
<protein>
    <submittedName>
        <fullName evidence="1">Uncharacterized protein</fullName>
    </submittedName>
</protein>
<evidence type="ECO:0000313" key="2">
    <source>
        <dbReference type="Proteomes" id="UP000235023"/>
    </source>
</evidence>
<accession>A0A2J5I527</accession>
<sequence length="100" mass="11603">MEERPQPLRLRQRCHGQTLSYLWDKHLFADKEWVVSVEPPPPGQNEDRSVDIAIENYGKWGAMVLAVHSAGQVGDGWLQMVSETEDRLFRSCKVWLENRP</sequence>
<proteinExistence type="predicted"/>
<dbReference type="AlphaFoldDB" id="A0A2J5I527"/>
<evidence type="ECO:0000313" key="1">
    <source>
        <dbReference type="EMBL" id="PLN85037.1"/>
    </source>
</evidence>
<dbReference type="EMBL" id="KZ559507">
    <property type="protein sequence ID" value="PLN85037.1"/>
    <property type="molecule type" value="Genomic_DNA"/>
</dbReference>